<protein>
    <recommendedName>
        <fullName evidence="1">Putative membrane protein insertion efficiency factor</fullName>
    </recommendedName>
</protein>
<evidence type="ECO:0000256" key="1">
    <source>
        <dbReference type="HAMAP-Rule" id="MF_00386"/>
    </source>
</evidence>
<keyword evidence="1" id="KW-1003">Cell membrane</keyword>
<keyword evidence="2" id="KW-0812">Transmembrane</keyword>
<comment type="subcellular location">
    <subcellularLocation>
        <location evidence="1">Cell membrane</location>
        <topology evidence="1">Peripheral membrane protein</topology>
        <orientation evidence="1">Cytoplasmic side</orientation>
    </subcellularLocation>
</comment>
<dbReference type="PANTHER" id="PTHR33383:SF1">
    <property type="entry name" value="MEMBRANE PROTEIN INSERTION EFFICIENCY FACTOR-RELATED"/>
    <property type="match status" value="1"/>
</dbReference>
<dbReference type="HAMAP" id="MF_00386">
    <property type="entry name" value="UPF0161_YidD"/>
    <property type="match status" value="1"/>
</dbReference>
<accession>A0A1M7RT63</accession>
<name>A0A1M7RT63_9BACT</name>
<dbReference type="GO" id="GO:0005886">
    <property type="term" value="C:plasma membrane"/>
    <property type="evidence" value="ECO:0007669"/>
    <property type="project" value="UniProtKB-SubCell"/>
</dbReference>
<dbReference type="SMART" id="SM01234">
    <property type="entry name" value="Haemolytic"/>
    <property type="match status" value="1"/>
</dbReference>
<evidence type="ECO:0000313" key="4">
    <source>
        <dbReference type="Proteomes" id="UP000186469"/>
    </source>
</evidence>
<reference evidence="3 4" key="1">
    <citation type="submission" date="2016-12" db="EMBL/GenBank/DDBJ databases">
        <authorList>
            <person name="Song W.-J."/>
            <person name="Kurnit D.M."/>
        </authorList>
    </citation>
    <scope>NUCLEOTIDE SEQUENCE [LARGE SCALE GENOMIC DNA]</scope>
    <source>
        <strain evidence="3 4">DSM 11393</strain>
    </source>
</reference>
<dbReference type="OrthoDB" id="9801753at2"/>
<sequence>MLNKYFCFFSDKTELERYKALLLYYIRIGFVLPIKFYRYFISPLLPRACKYYPSCSVYAVEAILRHGVIKGVFLSSWRILRCNPWSAGGFDPVPPKKQRLL</sequence>
<dbReference type="Pfam" id="PF01809">
    <property type="entry name" value="YidD"/>
    <property type="match status" value="1"/>
</dbReference>
<dbReference type="AlphaFoldDB" id="A0A1M7RT63"/>
<keyword evidence="1 2" id="KW-0472">Membrane</keyword>
<keyword evidence="4" id="KW-1185">Reference proteome</keyword>
<dbReference type="EMBL" id="FRDI01000002">
    <property type="protein sequence ID" value="SHN49370.1"/>
    <property type="molecule type" value="Genomic_DNA"/>
</dbReference>
<dbReference type="STRING" id="1121455.SAMN02745728_00126"/>
<comment type="similarity">
    <text evidence="1">Belongs to the UPF0161 family.</text>
</comment>
<evidence type="ECO:0000256" key="2">
    <source>
        <dbReference type="SAM" id="Phobius"/>
    </source>
</evidence>
<comment type="function">
    <text evidence="1">Could be involved in insertion of integral membrane proteins into the membrane.</text>
</comment>
<feature type="transmembrane region" description="Helical" evidence="2">
    <location>
        <begin position="21"/>
        <end position="40"/>
    </location>
</feature>
<dbReference type="InterPro" id="IPR002696">
    <property type="entry name" value="Membr_insert_effic_factor_YidD"/>
</dbReference>
<organism evidence="3 4">
    <name type="scientific">Desulfovibrio litoralis DSM 11393</name>
    <dbReference type="NCBI Taxonomy" id="1121455"/>
    <lineage>
        <taxon>Bacteria</taxon>
        <taxon>Pseudomonadati</taxon>
        <taxon>Thermodesulfobacteriota</taxon>
        <taxon>Desulfovibrionia</taxon>
        <taxon>Desulfovibrionales</taxon>
        <taxon>Desulfovibrionaceae</taxon>
        <taxon>Desulfovibrio</taxon>
    </lineage>
</organism>
<proteinExistence type="inferred from homology"/>
<keyword evidence="2" id="KW-1133">Transmembrane helix</keyword>
<dbReference type="NCBIfam" id="TIGR00278">
    <property type="entry name" value="membrane protein insertion efficiency factor YidD"/>
    <property type="match status" value="1"/>
</dbReference>
<gene>
    <name evidence="3" type="ORF">SAMN02745728_00126</name>
</gene>
<dbReference type="Proteomes" id="UP000186469">
    <property type="component" value="Unassembled WGS sequence"/>
</dbReference>
<dbReference type="PANTHER" id="PTHR33383">
    <property type="entry name" value="MEMBRANE PROTEIN INSERTION EFFICIENCY FACTOR-RELATED"/>
    <property type="match status" value="1"/>
</dbReference>
<evidence type="ECO:0000313" key="3">
    <source>
        <dbReference type="EMBL" id="SHN49370.1"/>
    </source>
</evidence>